<dbReference type="AlphaFoldDB" id="A0A2A2M5W6"/>
<evidence type="ECO:0000313" key="1">
    <source>
        <dbReference type="EMBL" id="PAV93812.1"/>
    </source>
</evidence>
<reference evidence="1 2" key="1">
    <citation type="journal article" date="2017" name="Curr. Biol.">
        <title>Genome architecture and evolution of a unichromosomal asexual nematode.</title>
        <authorList>
            <person name="Fradin H."/>
            <person name="Zegar C."/>
            <person name="Gutwein M."/>
            <person name="Lucas J."/>
            <person name="Kovtun M."/>
            <person name="Corcoran D."/>
            <person name="Baugh L.R."/>
            <person name="Kiontke K."/>
            <person name="Gunsalus K."/>
            <person name="Fitch D.H."/>
            <person name="Piano F."/>
        </authorList>
    </citation>
    <scope>NUCLEOTIDE SEQUENCE [LARGE SCALE GENOMIC DNA]</scope>
    <source>
        <strain evidence="1">PF1309</strain>
    </source>
</reference>
<gene>
    <name evidence="1" type="ORF">WR25_20615</name>
</gene>
<organism evidence="1 2">
    <name type="scientific">Diploscapter pachys</name>
    <dbReference type="NCBI Taxonomy" id="2018661"/>
    <lineage>
        <taxon>Eukaryota</taxon>
        <taxon>Metazoa</taxon>
        <taxon>Ecdysozoa</taxon>
        <taxon>Nematoda</taxon>
        <taxon>Chromadorea</taxon>
        <taxon>Rhabditida</taxon>
        <taxon>Rhabditina</taxon>
        <taxon>Rhabditomorpha</taxon>
        <taxon>Rhabditoidea</taxon>
        <taxon>Rhabditidae</taxon>
        <taxon>Diploscapter</taxon>
    </lineage>
</organism>
<dbReference type="EMBL" id="LIAE01004116">
    <property type="protein sequence ID" value="PAV93812.1"/>
    <property type="molecule type" value="Genomic_DNA"/>
</dbReference>
<protein>
    <submittedName>
        <fullName evidence="1">Uncharacterized protein</fullName>
    </submittedName>
</protein>
<dbReference type="Proteomes" id="UP000218231">
    <property type="component" value="Unassembled WGS sequence"/>
</dbReference>
<accession>A0A2A2M5W6</accession>
<name>A0A2A2M5W6_9BILA</name>
<keyword evidence="2" id="KW-1185">Reference proteome</keyword>
<sequence>MRRIGHAQCLGDHVAMRMRARLFGGQVALRDQFLHHAVVLAELGQLAVAPKRPRWCPSAVCHCDGARRG</sequence>
<proteinExistence type="predicted"/>
<comment type="caution">
    <text evidence="1">The sequence shown here is derived from an EMBL/GenBank/DDBJ whole genome shotgun (WGS) entry which is preliminary data.</text>
</comment>
<evidence type="ECO:0000313" key="2">
    <source>
        <dbReference type="Proteomes" id="UP000218231"/>
    </source>
</evidence>